<name>A0A1L8WPF7_9ENTE</name>
<evidence type="ECO:0000313" key="2">
    <source>
        <dbReference type="Proteomes" id="UP000182152"/>
    </source>
</evidence>
<sequence>MLNPLFLRQVKEAVLVLHLKEVYRNKRPTIQTSKQKMKKKIIT</sequence>
<gene>
    <name evidence="1" type="ORF">RV14_GL002158</name>
</gene>
<comment type="caution">
    <text evidence="1">The sequence shown here is derived from an EMBL/GenBank/DDBJ whole genome shotgun (WGS) entry which is preliminary data.</text>
</comment>
<accession>A0A1L8WPF7</accession>
<dbReference type="STRING" id="150033.RV14_GL002158"/>
<dbReference type="Proteomes" id="UP000182152">
    <property type="component" value="Unassembled WGS sequence"/>
</dbReference>
<evidence type="ECO:0000313" key="1">
    <source>
        <dbReference type="EMBL" id="OJG82866.1"/>
    </source>
</evidence>
<proteinExistence type="predicted"/>
<dbReference type="EMBL" id="JXLB01000007">
    <property type="protein sequence ID" value="OJG82866.1"/>
    <property type="molecule type" value="Genomic_DNA"/>
</dbReference>
<reference evidence="1 2" key="1">
    <citation type="submission" date="2014-12" db="EMBL/GenBank/DDBJ databases">
        <title>Draft genome sequences of 29 type strains of Enterococci.</title>
        <authorList>
            <person name="Zhong Z."/>
            <person name="Sun Z."/>
            <person name="Liu W."/>
            <person name="Zhang W."/>
            <person name="Zhang H."/>
        </authorList>
    </citation>
    <scope>NUCLEOTIDE SEQUENCE [LARGE SCALE GENOMIC DNA]</scope>
    <source>
        <strain evidence="1 2">DSM 15687</strain>
    </source>
</reference>
<dbReference type="AlphaFoldDB" id="A0A1L8WPF7"/>
<keyword evidence="2" id="KW-1185">Reference proteome</keyword>
<protein>
    <submittedName>
        <fullName evidence="1">Uncharacterized protein</fullName>
    </submittedName>
</protein>
<organism evidence="1 2">
    <name type="scientific">Enterococcus ratti</name>
    <dbReference type="NCBI Taxonomy" id="150033"/>
    <lineage>
        <taxon>Bacteria</taxon>
        <taxon>Bacillati</taxon>
        <taxon>Bacillota</taxon>
        <taxon>Bacilli</taxon>
        <taxon>Lactobacillales</taxon>
        <taxon>Enterococcaceae</taxon>
        <taxon>Enterococcus</taxon>
    </lineage>
</organism>